<sequence length="66" mass="7837">MIVADFLEIINPQTMTARMFIEGVVVEEYKVEQCDKCSQLRKFDKFGYQKGYDRTDNIIWFCGDCR</sequence>
<organism evidence="1">
    <name type="scientific">uncultured Caudovirales phage</name>
    <dbReference type="NCBI Taxonomy" id="2100421"/>
    <lineage>
        <taxon>Viruses</taxon>
        <taxon>Duplodnaviria</taxon>
        <taxon>Heunggongvirae</taxon>
        <taxon>Uroviricota</taxon>
        <taxon>Caudoviricetes</taxon>
        <taxon>Peduoviridae</taxon>
        <taxon>Maltschvirus</taxon>
        <taxon>Maltschvirus maltsch</taxon>
    </lineage>
</organism>
<evidence type="ECO:0000313" key="1">
    <source>
        <dbReference type="EMBL" id="CAB4223255.1"/>
    </source>
</evidence>
<accession>A0A6J5T654</accession>
<proteinExistence type="predicted"/>
<name>A0A6J5T654_9CAUD</name>
<reference evidence="1" key="1">
    <citation type="submission" date="2020-05" db="EMBL/GenBank/DDBJ databases">
        <authorList>
            <person name="Chiriac C."/>
            <person name="Salcher M."/>
            <person name="Ghai R."/>
            <person name="Kavagutti S V."/>
        </authorList>
    </citation>
    <scope>NUCLEOTIDE SEQUENCE</scope>
</reference>
<gene>
    <name evidence="1" type="ORF">UFOVP1667_18</name>
</gene>
<dbReference type="EMBL" id="LR797527">
    <property type="protein sequence ID" value="CAB4223255.1"/>
    <property type="molecule type" value="Genomic_DNA"/>
</dbReference>
<protein>
    <submittedName>
        <fullName evidence="1">Uncharacterized protein</fullName>
    </submittedName>
</protein>